<dbReference type="GO" id="GO:0016592">
    <property type="term" value="C:mediator complex"/>
    <property type="evidence" value="ECO:0007669"/>
    <property type="project" value="InterPro"/>
</dbReference>
<feature type="region of interest" description="Disordered" evidence="8">
    <location>
        <begin position="1"/>
        <end position="27"/>
    </location>
</feature>
<evidence type="ECO:0000256" key="4">
    <source>
        <dbReference type="ARBA" id="ARBA00023015"/>
    </source>
</evidence>
<comment type="similarity">
    <text evidence="2">Belongs to the Mediator complex subunit 29 family.</text>
</comment>
<sequence length="159" mass="18091">MASNVTLSLQSQQISQHQQPPQPSDLDAIHNKQLIPQLRESLANLMKIAGQLLHQNATTDDSLKSIDVQQRLERTLEEFYSICDQLEVNLRLNLESVQQNADSSKFLPLQVNVPKDNSQLPEGQALQYSQYLQITKQQISCAKEVHDLLLKFSKKVTDR</sequence>
<evidence type="ECO:0000256" key="6">
    <source>
        <dbReference type="ARBA" id="ARBA00023242"/>
    </source>
</evidence>
<evidence type="ECO:0000256" key="8">
    <source>
        <dbReference type="SAM" id="MobiDB-lite"/>
    </source>
</evidence>
<name>A0A8S3U0R0_MYTED</name>
<keyword evidence="6" id="KW-0539">Nucleus</keyword>
<protein>
    <recommendedName>
        <fullName evidence="3">Mediator of RNA polymerase II transcription subunit 29</fullName>
    </recommendedName>
    <alternativeName>
        <fullName evidence="7">Mediator complex subunit 29</fullName>
    </alternativeName>
</protein>
<keyword evidence="5" id="KW-0804">Transcription</keyword>
<evidence type="ECO:0000256" key="5">
    <source>
        <dbReference type="ARBA" id="ARBA00023163"/>
    </source>
</evidence>
<keyword evidence="4" id="KW-0805">Transcription regulation</keyword>
<proteinExistence type="inferred from homology"/>
<accession>A0A8S3U0R0</accession>
<evidence type="ECO:0000256" key="7">
    <source>
        <dbReference type="ARBA" id="ARBA00031963"/>
    </source>
</evidence>
<dbReference type="InterPro" id="IPR021018">
    <property type="entry name" value="Mediator_Med29_met"/>
</dbReference>
<feature type="compositionally biased region" description="Low complexity" evidence="8">
    <location>
        <begin position="10"/>
        <end position="19"/>
    </location>
</feature>
<evidence type="ECO:0000256" key="1">
    <source>
        <dbReference type="ARBA" id="ARBA00004123"/>
    </source>
</evidence>
<dbReference type="GO" id="GO:0006357">
    <property type="term" value="P:regulation of transcription by RNA polymerase II"/>
    <property type="evidence" value="ECO:0007669"/>
    <property type="project" value="TreeGrafter"/>
</dbReference>
<evidence type="ECO:0000256" key="3">
    <source>
        <dbReference type="ARBA" id="ARBA00019684"/>
    </source>
</evidence>
<gene>
    <name evidence="9" type="ORF">MEDL_48208</name>
</gene>
<dbReference type="PANTHER" id="PTHR28314">
    <property type="entry name" value="MEDIATOR OF RNA POLYMERASE II TRANSCRIPTION SUBUNIT 29"/>
    <property type="match status" value="1"/>
</dbReference>
<comment type="subcellular location">
    <subcellularLocation>
        <location evidence="1">Nucleus</location>
    </subcellularLocation>
</comment>
<keyword evidence="10" id="KW-1185">Reference proteome</keyword>
<evidence type="ECO:0000313" key="10">
    <source>
        <dbReference type="Proteomes" id="UP000683360"/>
    </source>
</evidence>
<dbReference type="OrthoDB" id="6366949at2759"/>
<evidence type="ECO:0000256" key="2">
    <source>
        <dbReference type="ARBA" id="ARBA00009851"/>
    </source>
</evidence>
<reference evidence="9" key="1">
    <citation type="submission" date="2021-03" db="EMBL/GenBank/DDBJ databases">
        <authorList>
            <person name="Bekaert M."/>
        </authorList>
    </citation>
    <scope>NUCLEOTIDE SEQUENCE</scope>
</reference>
<dbReference type="Proteomes" id="UP000683360">
    <property type="component" value="Unassembled WGS sequence"/>
</dbReference>
<dbReference type="AlphaFoldDB" id="A0A8S3U0R0"/>
<dbReference type="Pfam" id="PF11568">
    <property type="entry name" value="Med29"/>
    <property type="match status" value="1"/>
</dbReference>
<dbReference type="PANTHER" id="PTHR28314:SF1">
    <property type="entry name" value="MEDIATOR OF RNA POLYMERASE II TRANSCRIPTION SUBUNIT 29"/>
    <property type="match status" value="1"/>
</dbReference>
<comment type="caution">
    <text evidence="9">The sequence shown here is derived from an EMBL/GenBank/DDBJ whole genome shotgun (WGS) entry which is preliminary data.</text>
</comment>
<dbReference type="EMBL" id="CAJPWZ010002323">
    <property type="protein sequence ID" value="CAG2235621.1"/>
    <property type="molecule type" value="Genomic_DNA"/>
</dbReference>
<dbReference type="GO" id="GO:0003712">
    <property type="term" value="F:transcription coregulator activity"/>
    <property type="evidence" value="ECO:0007669"/>
    <property type="project" value="TreeGrafter"/>
</dbReference>
<evidence type="ECO:0000313" key="9">
    <source>
        <dbReference type="EMBL" id="CAG2235621.1"/>
    </source>
</evidence>
<organism evidence="9 10">
    <name type="scientific">Mytilus edulis</name>
    <name type="common">Blue mussel</name>
    <dbReference type="NCBI Taxonomy" id="6550"/>
    <lineage>
        <taxon>Eukaryota</taxon>
        <taxon>Metazoa</taxon>
        <taxon>Spiralia</taxon>
        <taxon>Lophotrochozoa</taxon>
        <taxon>Mollusca</taxon>
        <taxon>Bivalvia</taxon>
        <taxon>Autobranchia</taxon>
        <taxon>Pteriomorphia</taxon>
        <taxon>Mytilida</taxon>
        <taxon>Mytiloidea</taxon>
        <taxon>Mytilidae</taxon>
        <taxon>Mytilinae</taxon>
        <taxon>Mytilus</taxon>
    </lineage>
</organism>